<dbReference type="CDD" id="cd01949">
    <property type="entry name" value="GGDEF"/>
    <property type="match status" value="1"/>
</dbReference>
<dbReference type="SMART" id="SM00267">
    <property type="entry name" value="GGDEF"/>
    <property type="match status" value="1"/>
</dbReference>
<dbReference type="Pfam" id="PF00563">
    <property type="entry name" value="EAL"/>
    <property type="match status" value="1"/>
</dbReference>
<dbReference type="PANTHER" id="PTHR44757">
    <property type="entry name" value="DIGUANYLATE CYCLASE DGCP"/>
    <property type="match status" value="1"/>
</dbReference>
<protein>
    <submittedName>
        <fullName evidence="5">EAL domain-containing protein</fullName>
    </submittedName>
</protein>
<dbReference type="EMBL" id="CP043869">
    <property type="protein sequence ID" value="QEQ96579.1"/>
    <property type="molecule type" value="Genomic_DNA"/>
</dbReference>
<keyword evidence="6" id="KW-1185">Reference proteome</keyword>
<dbReference type="PANTHER" id="PTHR44757:SF2">
    <property type="entry name" value="BIOFILM ARCHITECTURE MAINTENANCE PROTEIN MBAA"/>
    <property type="match status" value="1"/>
</dbReference>
<dbReference type="GO" id="GO:0007165">
    <property type="term" value="P:signal transduction"/>
    <property type="evidence" value="ECO:0007669"/>
    <property type="project" value="InterPro"/>
</dbReference>
<dbReference type="InterPro" id="IPR003660">
    <property type="entry name" value="HAMP_dom"/>
</dbReference>
<feature type="transmembrane region" description="Helical" evidence="1">
    <location>
        <begin position="6"/>
        <end position="27"/>
    </location>
</feature>
<dbReference type="PROSITE" id="PS50885">
    <property type="entry name" value="HAMP"/>
    <property type="match status" value="1"/>
</dbReference>
<evidence type="ECO:0000259" key="2">
    <source>
        <dbReference type="PROSITE" id="PS50883"/>
    </source>
</evidence>
<sequence>MKLNKRVSYLIFPVLLCSYLVVALGVYSTQKNGVFQLEKRSLDLHLAESNAIIERYLLVTNSFINSLLHSNSLMNYFNSNDKHFKALSLEKGLKSSIDDLNRLRSDFWSIALIRSSGSVEYYYEDSLDPFASISDEKIAKVVELFKNKKDFYKSIYDKEHNKILMVRIIDQYTFKTPVDFDNSTSVAIAIIVDPTAFKEKLEDLKTTGLLVDWPDISKGVESGVSSYLPVSTIGHLRISASEDRIQDKLNTLKFNLAIGFILVTFASYLILMFLIGQYVTGPIKKLQQKLSRVNLEKGLNFRPSGKQDEIGELSRTFNKLYESLIASYSLTKELAERDPLTKLYNRRFFQEKIEEEIAQANLDKRGLVLLYLDIDNFKYVNDSYGHDVGDLLLQSFSRHLEREISLLNVPGYNNYLSRLAGDEFSVLISSIQDRAEIELACKRLLNICPAGFTIGTTTYPISLSIGVAFFPDSGNSVDDLMKHADEAMYDAKGTGKNKVSFYTEALQQKSQNEKVLDIALRQLDLSDLSLLYMPVFTTEAFETVYAVEALLRWDSPDLGPLLPEDFMSAVEGMGLFEDIDAWVIEQVFKDFPSIKSRLGDDIRVCINISSAQLSSLSFMATLSKLMCQYEVDSRSFELEISESFSGYTRHKDTGLMKMLKDLGFRLSLDDFGAGHISVAQLVEYPIDCVKLNSQFVDNLSDEMKRDRILGLIKFCRSQGLDVVAEGVETSAQVELLKEAGCSGLEGYYFSQPMSLSALLNRY</sequence>
<dbReference type="PROSITE" id="PS50887">
    <property type="entry name" value="GGDEF"/>
    <property type="match status" value="1"/>
</dbReference>
<dbReference type="Gene3D" id="3.30.70.270">
    <property type="match status" value="1"/>
</dbReference>
<dbReference type="SUPFAM" id="SSF141868">
    <property type="entry name" value="EAL domain-like"/>
    <property type="match status" value="1"/>
</dbReference>
<dbReference type="RefSeq" id="WP_138987190.1">
    <property type="nucleotide sequence ID" value="NZ_CP043869.1"/>
</dbReference>
<dbReference type="Gene3D" id="3.20.20.450">
    <property type="entry name" value="EAL domain"/>
    <property type="match status" value="1"/>
</dbReference>
<gene>
    <name evidence="5" type="ORF">F0U83_07570</name>
</gene>
<keyword evidence="1" id="KW-0812">Transmembrane</keyword>
<evidence type="ECO:0000313" key="6">
    <source>
        <dbReference type="Proteomes" id="UP000324760"/>
    </source>
</evidence>
<dbReference type="SUPFAM" id="SSF55073">
    <property type="entry name" value="Nucleotide cyclase"/>
    <property type="match status" value="1"/>
</dbReference>
<dbReference type="GO" id="GO:0016020">
    <property type="term" value="C:membrane"/>
    <property type="evidence" value="ECO:0007669"/>
    <property type="project" value="InterPro"/>
</dbReference>
<keyword evidence="1" id="KW-1133">Transmembrane helix</keyword>
<dbReference type="KEGG" id="ncu:F0U83_07570"/>
<feature type="domain" description="GGDEF" evidence="4">
    <location>
        <begin position="365"/>
        <end position="504"/>
    </location>
</feature>
<dbReference type="SMART" id="SM00052">
    <property type="entry name" value="EAL"/>
    <property type="match status" value="1"/>
</dbReference>
<feature type="transmembrane region" description="Helical" evidence="1">
    <location>
        <begin position="254"/>
        <end position="279"/>
    </location>
</feature>
<dbReference type="Gene3D" id="6.10.340.10">
    <property type="match status" value="1"/>
</dbReference>
<evidence type="ECO:0000259" key="3">
    <source>
        <dbReference type="PROSITE" id="PS50885"/>
    </source>
</evidence>
<dbReference type="AlphaFoldDB" id="A0A5P1RAB2"/>
<dbReference type="InterPro" id="IPR052155">
    <property type="entry name" value="Biofilm_reg_signaling"/>
</dbReference>
<dbReference type="CDD" id="cd06225">
    <property type="entry name" value="HAMP"/>
    <property type="match status" value="1"/>
</dbReference>
<organism evidence="5 6">
    <name type="scientific">Neptunomonas concharum</name>
    <dbReference type="NCBI Taxonomy" id="1031538"/>
    <lineage>
        <taxon>Bacteria</taxon>
        <taxon>Pseudomonadati</taxon>
        <taxon>Pseudomonadota</taxon>
        <taxon>Gammaproteobacteria</taxon>
        <taxon>Oceanospirillales</taxon>
        <taxon>Oceanospirillaceae</taxon>
        <taxon>Neptunomonas</taxon>
    </lineage>
</organism>
<dbReference type="InterPro" id="IPR001633">
    <property type="entry name" value="EAL_dom"/>
</dbReference>
<dbReference type="Proteomes" id="UP000324760">
    <property type="component" value="Chromosome"/>
</dbReference>
<dbReference type="InterPro" id="IPR000160">
    <property type="entry name" value="GGDEF_dom"/>
</dbReference>
<dbReference type="NCBIfam" id="TIGR00254">
    <property type="entry name" value="GGDEF"/>
    <property type="match status" value="1"/>
</dbReference>
<dbReference type="Pfam" id="PF00990">
    <property type="entry name" value="GGDEF"/>
    <property type="match status" value="1"/>
</dbReference>
<keyword evidence="1" id="KW-0472">Membrane</keyword>
<feature type="domain" description="HAMP" evidence="3">
    <location>
        <begin position="277"/>
        <end position="329"/>
    </location>
</feature>
<dbReference type="InterPro" id="IPR043128">
    <property type="entry name" value="Rev_trsase/Diguanyl_cyclase"/>
</dbReference>
<dbReference type="OrthoDB" id="8416215at2"/>
<reference evidence="5 6" key="1">
    <citation type="journal article" date="2019" name="Biochem. Eng. J.">
        <title>Metabolic engineering of the marine bacteria Neptunomonas concharum for the production of acetoin and meso-2,3-butanediol from acetate.</title>
        <authorList>
            <person name="Li W."/>
            <person name="Pu N."/>
            <person name="Liu C.-X."/>
            <person name="Yuan Q.-P."/>
            <person name="Li Z.-J."/>
        </authorList>
    </citation>
    <scope>NUCLEOTIDE SEQUENCE [LARGE SCALE GENOMIC DNA]</scope>
    <source>
        <strain evidence="5 6">JCM17730</strain>
    </source>
</reference>
<dbReference type="InterPro" id="IPR029787">
    <property type="entry name" value="Nucleotide_cyclase"/>
</dbReference>
<evidence type="ECO:0000313" key="5">
    <source>
        <dbReference type="EMBL" id="QEQ96579.1"/>
    </source>
</evidence>
<dbReference type="CDD" id="cd01948">
    <property type="entry name" value="EAL"/>
    <property type="match status" value="1"/>
</dbReference>
<accession>A0A5P1RAB2</accession>
<name>A0A5P1RAB2_9GAMM</name>
<dbReference type="InterPro" id="IPR035919">
    <property type="entry name" value="EAL_sf"/>
</dbReference>
<dbReference type="PROSITE" id="PS50883">
    <property type="entry name" value="EAL"/>
    <property type="match status" value="1"/>
</dbReference>
<feature type="domain" description="EAL" evidence="2">
    <location>
        <begin position="509"/>
        <end position="762"/>
    </location>
</feature>
<proteinExistence type="predicted"/>
<evidence type="ECO:0000256" key="1">
    <source>
        <dbReference type="SAM" id="Phobius"/>
    </source>
</evidence>
<evidence type="ECO:0000259" key="4">
    <source>
        <dbReference type="PROSITE" id="PS50887"/>
    </source>
</evidence>